<feature type="domain" description="OmpR/PhoB-type" evidence="7">
    <location>
        <begin position="131"/>
        <end position="224"/>
    </location>
</feature>
<feature type="domain" description="Response regulatory" evidence="6">
    <location>
        <begin position="8"/>
        <end position="122"/>
    </location>
</feature>
<name>A0A1W1BWQ9_9ZZZZ</name>
<evidence type="ECO:0000313" key="8">
    <source>
        <dbReference type="EMBL" id="SFV57904.1"/>
    </source>
</evidence>
<dbReference type="CDD" id="cd00383">
    <property type="entry name" value="trans_reg_C"/>
    <property type="match status" value="1"/>
</dbReference>
<reference evidence="8" key="1">
    <citation type="submission" date="2016-10" db="EMBL/GenBank/DDBJ databases">
        <authorList>
            <person name="de Groot N.N."/>
        </authorList>
    </citation>
    <scope>NUCLEOTIDE SEQUENCE</scope>
</reference>
<evidence type="ECO:0000256" key="1">
    <source>
        <dbReference type="ARBA" id="ARBA00022553"/>
    </source>
</evidence>
<dbReference type="GO" id="GO:0000976">
    <property type="term" value="F:transcription cis-regulatory region binding"/>
    <property type="evidence" value="ECO:0007669"/>
    <property type="project" value="TreeGrafter"/>
</dbReference>
<dbReference type="EMBL" id="FPHE01000081">
    <property type="protein sequence ID" value="SFV57904.1"/>
    <property type="molecule type" value="Genomic_DNA"/>
</dbReference>
<dbReference type="InterPro" id="IPR036388">
    <property type="entry name" value="WH-like_DNA-bd_sf"/>
</dbReference>
<gene>
    <name evidence="8" type="ORF">MNB_SV-12-1142</name>
</gene>
<dbReference type="GO" id="GO:0032993">
    <property type="term" value="C:protein-DNA complex"/>
    <property type="evidence" value="ECO:0007669"/>
    <property type="project" value="TreeGrafter"/>
</dbReference>
<evidence type="ECO:0000256" key="5">
    <source>
        <dbReference type="ARBA" id="ARBA00023163"/>
    </source>
</evidence>
<evidence type="ECO:0000259" key="6">
    <source>
        <dbReference type="PROSITE" id="PS50110"/>
    </source>
</evidence>
<dbReference type="PANTHER" id="PTHR48111">
    <property type="entry name" value="REGULATOR OF RPOS"/>
    <property type="match status" value="1"/>
</dbReference>
<organism evidence="8">
    <name type="scientific">hydrothermal vent metagenome</name>
    <dbReference type="NCBI Taxonomy" id="652676"/>
    <lineage>
        <taxon>unclassified sequences</taxon>
        <taxon>metagenomes</taxon>
        <taxon>ecological metagenomes</taxon>
    </lineage>
</organism>
<proteinExistence type="predicted"/>
<dbReference type="InterPro" id="IPR011006">
    <property type="entry name" value="CheY-like_superfamily"/>
</dbReference>
<dbReference type="PANTHER" id="PTHR48111:SF1">
    <property type="entry name" value="TWO-COMPONENT RESPONSE REGULATOR ORR33"/>
    <property type="match status" value="1"/>
</dbReference>
<dbReference type="Pfam" id="PF00072">
    <property type="entry name" value="Response_reg"/>
    <property type="match status" value="1"/>
</dbReference>
<dbReference type="SMART" id="SM00862">
    <property type="entry name" value="Trans_reg_C"/>
    <property type="match status" value="1"/>
</dbReference>
<dbReference type="InterPro" id="IPR001789">
    <property type="entry name" value="Sig_transdc_resp-reg_receiver"/>
</dbReference>
<keyword evidence="4" id="KW-0238">DNA-binding</keyword>
<evidence type="ECO:0000256" key="3">
    <source>
        <dbReference type="ARBA" id="ARBA00023015"/>
    </source>
</evidence>
<keyword evidence="1" id="KW-0597">Phosphoprotein</keyword>
<dbReference type="InterPro" id="IPR001867">
    <property type="entry name" value="OmpR/PhoB-type_DNA-bd"/>
</dbReference>
<dbReference type="AlphaFoldDB" id="A0A1W1BWQ9"/>
<dbReference type="PROSITE" id="PS50110">
    <property type="entry name" value="RESPONSE_REGULATORY"/>
    <property type="match status" value="1"/>
</dbReference>
<keyword evidence="3" id="KW-0805">Transcription regulation</keyword>
<evidence type="ECO:0000259" key="7">
    <source>
        <dbReference type="PROSITE" id="PS51755"/>
    </source>
</evidence>
<dbReference type="SUPFAM" id="SSF52172">
    <property type="entry name" value="CheY-like"/>
    <property type="match status" value="1"/>
</dbReference>
<keyword evidence="2" id="KW-0902">Two-component regulatory system</keyword>
<dbReference type="Gene3D" id="3.40.50.2300">
    <property type="match status" value="1"/>
</dbReference>
<dbReference type="GO" id="GO:0006355">
    <property type="term" value="P:regulation of DNA-templated transcription"/>
    <property type="evidence" value="ECO:0007669"/>
    <property type="project" value="InterPro"/>
</dbReference>
<keyword evidence="5" id="KW-0804">Transcription</keyword>
<dbReference type="GO" id="GO:0005829">
    <property type="term" value="C:cytosol"/>
    <property type="evidence" value="ECO:0007669"/>
    <property type="project" value="TreeGrafter"/>
</dbReference>
<dbReference type="CDD" id="cd17536">
    <property type="entry name" value="REC_YesN-like"/>
    <property type="match status" value="1"/>
</dbReference>
<dbReference type="Pfam" id="PF00486">
    <property type="entry name" value="Trans_reg_C"/>
    <property type="match status" value="1"/>
</dbReference>
<dbReference type="GO" id="GO:0000156">
    <property type="term" value="F:phosphorelay response regulator activity"/>
    <property type="evidence" value="ECO:0007669"/>
    <property type="project" value="TreeGrafter"/>
</dbReference>
<accession>A0A1W1BWQ9</accession>
<dbReference type="InterPro" id="IPR039420">
    <property type="entry name" value="WalR-like"/>
</dbReference>
<protein>
    <submittedName>
        <fullName evidence="8">Putative two-component response regulator</fullName>
    </submittedName>
</protein>
<dbReference type="PROSITE" id="PS51755">
    <property type="entry name" value="OMPR_PHOB"/>
    <property type="match status" value="1"/>
</dbReference>
<evidence type="ECO:0000256" key="4">
    <source>
        <dbReference type="ARBA" id="ARBA00023125"/>
    </source>
</evidence>
<evidence type="ECO:0000256" key="2">
    <source>
        <dbReference type="ARBA" id="ARBA00023012"/>
    </source>
</evidence>
<sequence>MLKKTNYNLLYVEDEAFIRRIAISYLRPYFAEIYEASDGVEALEIYRDKKPDMIITDIEMPNMDGLTLCKNIRKKDKTTPIIITTAYTSTEYLLEAVTLNLIKYLVKPMEEEPLFEAINTCFEQIRTQNPTTVYITNEYRYDTFNHTLLHNDKIVTLTESQHKLLTILIRNRGRIVSYEEIENFVWYNKVMSSNALRSLMRDVRKLVGKDRIENISKCGYRIHLHG</sequence>
<dbReference type="Gene3D" id="1.10.10.10">
    <property type="entry name" value="Winged helix-like DNA-binding domain superfamily/Winged helix DNA-binding domain"/>
    <property type="match status" value="1"/>
</dbReference>
<dbReference type="SMART" id="SM00448">
    <property type="entry name" value="REC"/>
    <property type="match status" value="1"/>
</dbReference>